<evidence type="ECO:0000313" key="3">
    <source>
        <dbReference type="Proteomes" id="UP000517523"/>
    </source>
</evidence>
<organism evidence="2 3">
    <name type="scientific">Paenibacillus rhizosphaerae</name>
    <dbReference type="NCBI Taxonomy" id="297318"/>
    <lineage>
        <taxon>Bacteria</taxon>
        <taxon>Bacillati</taxon>
        <taxon>Bacillota</taxon>
        <taxon>Bacilli</taxon>
        <taxon>Bacillales</taxon>
        <taxon>Paenibacillaceae</taxon>
        <taxon>Paenibacillus</taxon>
    </lineage>
</organism>
<reference evidence="2 3" key="1">
    <citation type="submission" date="2020-08" db="EMBL/GenBank/DDBJ databases">
        <title>Genomic Encyclopedia of Type Strains, Phase III (KMG-III): the genomes of soil and plant-associated and newly described type strains.</title>
        <authorList>
            <person name="Whitman W."/>
        </authorList>
    </citation>
    <scope>NUCLEOTIDE SEQUENCE [LARGE SCALE GENOMIC DNA]</scope>
    <source>
        <strain evidence="2 3">CECT 5831</strain>
    </source>
</reference>
<proteinExistence type="predicted"/>
<evidence type="ECO:0000313" key="2">
    <source>
        <dbReference type="EMBL" id="MBB3131068.1"/>
    </source>
</evidence>
<accession>A0A839U097</accession>
<feature type="region of interest" description="Disordered" evidence="1">
    <location>
        <begin position="1"/>
        <end position="29"/>
    </location>
</feature>
<name>A0A839U097_9BACL</name>
<feature type="compositionally biased region" description="Basic and acidic residues" evidence="1">
    <location>
        <begin position="1"/>
        <end position="18"/>
    </location>
</feature>
<sequence>MARQLEKGEKASLREPTRKQQSPPPELQRGKAYGVESLRAAFEAVFLPPHLIKEHGFNSGWNPKCALPRALEVWVSCYSFESTR</sequence>
<gene>
    <name evidence="2" type="ORF">FHS19_005788</name>
</gene>
<protein>
    <submittedName>
        <fullName evidence="2">Uncharacterized protein</fullName>
    </submittedName>
</protein>
<dbReference type="AlphaFoldDB" id="A0A839U097"/>
<evidence type="ECO:0000256" key="1">
    <source>
        <dbReference type="SAM" id="MobiDB-lite"/>
    </source>
</evidence>
<dbReference type="Proteomes" id="UP000517523">
    <property type="component" value="Unassembled WGS sequence"/>
</dbReference>
<comment type="caution">
    <text evidence="2">The sequence shown here is derived from an EMBL/GenBank/DDBJ whole genome shotgun (WGS) entry which is preliminary data.</text>
</comment>
<dbReference type="EMBL" id="JACHXJ010000006">
    <property type="protein sequence ID" value="MBB3131068.1"/>
    <property type="molecule type" value="Genomic_DNA"/>
</dbReference>